<sequence>MTLRTMTQSDHPHVVGVLIETLGVLSLDRIEKMDSVLSDDESASSSKTSDTESTTTICTDDEQQRNGTCLGERRVRFPCNPVAEIREFRRIEEELRPILFYSAYDYIRFRRENRMMKQAKREARRQEAEYNRTAKTIALEPLDVFIDVTTRLATRVQKTAKTFLASPAQRQRLTPETNDILVDTMYLY</sequence>
<evidence type="ECO:0000313" key="3">
    <source>
        <dbReference type="EMBL" id="CAD9810068.1"/>
    </source>
</evidence>
<keyword evidence="1" id="KW-0175">Coiled coil</keyword>
<protein>
    <submittedName>
        <fullName evidence="3">Uncharacterized protein</fullName>
    </submittedName>
</protein>
<reference evidence="3" key="1">
    <citation type="submission" date="2021-01" db="EMBL/GenBank/DDBJ databases">
        <authorList>
            <person name="Corre E."/>
            <person name="Pelletier E."/>
            <person name="Niang G."/>
            <person name="Scheremetjew M."/>
            <person name="Finn R."/>
            <person name="Kale V."/>
            <person name="Holt S."/>
            <person name="Cochrane G."/>
            <person name="Meng A."/>
            <person name="Brown T."/>
            <person name="Cohen L."/>
        </authorList>
    </citation>
    <scope>NUCLEOTIDE SEQUENCE</scope>
    <source>
        <strain evidence="3">CCMP2084</strain>
    </source>
</reference>
<evidence type="ECO:0000256" key="2">
    <source>
        <dbReference type="SAM" id="MobiDB-lite"/>
    </source>
</evidence>
<feature type="coiled-coil region" evidence="1">
    <location>
        <begin position="109"/>
        <end position="136"/>
    </location>
</feature>
<gene>
    <name evidence="3" type="ORF">ASEP1449_LOCUS1891</name>
</gene>
<feature type="region of interest" description="Disordered" evidence="2">
    <location>
        <begin position="36"/>
        <end position="65"/>
    </location>
</feature>
<evidence type="ECO:0000256" key="1">
    <source>
        <dbReference type="SAM" id="Coils"/>
    </source>
</evidence>
<name>A0A7S2U7Y7_9STRA</name>
<dbReference type="AlphaFoldDB" id="A0A7S2U7Y7"/>
<proteinExistence type="predicted"/>
<organism evidence="3">
    <name type="scientific">Attheya septentrionalis</name>
    <dbReference type="NCBI Taxonomy" id="420275"/>
    <lineage>
        <taxon>Eukaryota</taxon>
        <taxon>Sar</taxon>
        <taxon>Stramenopiles</taxon>
        <taxon>Ochrophyta</taxon>
        <taxon>Bacillariophyta</taxon>
        <taxon>Coscinodiscophyceae</taxon>
        <taxon>Chaetocerotophycidae</taxon>
        <taxon>Chaetocerotales</taxon>
        <taxon>Attheyaceae</taxon>
        <taxon>Attheya</taxon>
    </lineage>
</organism>
<dbReference type="EMBL" id="HBHQ01002912">
    <property type="protein sequence ID" value="CAD9810068.1"/>
    <property type="molecule type" value="Transcribed_RNA"/>
</dbReference>
<accession>A0A7S2U7Y7</accession>
<feature type="compositionally biased region" description="Low complexity" evidence="2">
    <location>
        <begin position="43"/>
        <end position="58"/>
    </location>
</feature>